<dbReference type="PROSITE" id="PS50801">
    <property type="entry name" value="STAS"/>
    <property type="match status" value="1"/>
</dbReference>
<dbReference type="RefSeq" id="WP_344518439.1">
    <property type="nucleotide sequence ID" value="NZ_BAAAUG010000010.1"/>
</dbReference>
<gene>
    <name evidence="2" type="ORF">GCM10010449_03090</name>
</gene>
<dbReference type="Pfam" id="PF01740">
    <property type="entry name" value="STAS"/>
    <property type="match status" value="1"/>
</dbReference>
<dbReference type="CDD" id="cd07043">
    <property type="entry name" value="STAS_anti-anti-sigma_factors"/>
    <property type="match status" value="1"/>
</dbReference>
<sequence>MQDDTDPRLVLRPVQASPYAVMICLSGELDSHTTVLLSEVIAQTASRRDDHTRLLLDLSALTYCDNAGLFTLLGICQALNAVGINISIPWTGTIADEAIALAGLQHRLPLRAQ</sequence>
<evidence type="ECO:0000259" key="1">
    <source>
        <dbReference type="PROSITE" id="PS50801"/>
    </source>
</evidence>
<protein>
    <recommendedName>
        <fullName evidence="1">STAS domain-containing protein</fullName>
    </recommendedName>
</protein>
<dbReference type="SUPFAM" id="SSF52091">
    <property type="entry name" value="SpoIIaa-like"/>
    <property type="match status" value="1"/>
</dbReference>
<dbReference type="InterPro" id="IPR036513">
    <property type="entry name" value="STAS_dom_sf"/>
</dbReference>
<accession>A0ABP6MBA5</accession>
<keyword evidence="3" id="KW-1185">Reference proteome</keyword>
<comment type="caution">
    <text evidence="2">The sequence shown here is derived from an EMBL/GenBank/DDBJ whole genome shotgun (WGS) entry which is preliminary data.</text>
</comment>
<feature type="domain" description="STAS" evidence="1">
    <location>
        <begin position="10"/>
        <end position="113"/>
    </location>
</feature>
<dbReference type="InterPro" id="IPR002645">
    <property type="entry name" value="STAS_dom"/>
</dbReference>
<dbReference type="Gene3D" id="3.30.750.24">
    <property type="entry name" value="STAS domain"/>
    <property type="match status" value="1"/>
</dbReference>
<evidence type="ECO:0000313" key="3">
    <source>
        <dbReference type="Proteomes" id="UP001501637"/>
    </source>
</evidence>
<proteinExistence type="predicted"/>
<dbReference type="Proteomes" id="UP001501637">
    <property type="component" value="Unassembled WGS sequence"/>
</dbReference>
<evidence type="ECO:0000313" key="2">
    <source>
        <dbReference type="EMBL" id="GAA3082553.1"/>
    </source>
</evidence>
<reference evidence="3" key="1">
    <citation type="journal article" date="2019" name="Int. J. Syst. Evol. Microbiol.">
        <title>The Global Catalogue of Microorganisms (GCM) 10K type strain sequencing project: providing services to taxonomists for standard genome sequencing and annotation.</title>
        <authorList>
            <consortium name="The Broad Institute Genomics Platform"/>
            <consortium name="The Broad Institute Genome Sequencing Center for Infectious Disease"/>
            <person name="Wu L."/>
            <person name="Ma J."/>
        </authorList>
    </citation>
    <scope>NUCLEOTIDE SEQUENCE [LARGE SCALE GENOMIC DNA]</scope>
    <source>
        <strain evidence="3">JCM 9092</strain>
    </source>
</reference>
<name>A0ABP6MBA5_9ACTN</name>
<organism evidence="2 3">
    <name type="scientific">Streptomyces rectiviolaceus</name>
    <dbReference type="NCBI Taxonomy" id="332591"/>
    <lineage>
        <taxon>Bacteria</taxon>
        <taxon>Bacillati</taxon>
        <taxon>Actinomycetota</taxon>
        <taxon>Actinomycetes</taxon>
        <taxon>Kitasatosporales</taxon>
        <taxon>Streptomycetaceae</taxon>
        <taxon>Streptomyces</taxon>
    </lineage>
</organism>
<dbReference type="EMBL" id="BAAAUG010000010">
    <property type="protein sequence ID" value="GAA3082553.1"/>
    <property type="molecule type" value="Genomic_DNA"/>
</dbReference>